<dbReference type="InterPro" id="IPR012441">
    <property type="entry name" value="DUF1643"/>
</dbReference>
<dbReference type="Proteomes" id="UP000305906">
    <property type="component" value="Unassembled WGS sequence"/>
</dbReference>
<dbReference type="EMBL" id="VBZC01000012">
    <property type="protein sequence ID" value="TLS45736.1"/>
    <property type="molecule type" value="Genomic_DNA"/>
</dbReference>
<protein>
    <submittedName>
        <fullName evidence="1">DUF1643 domain-containing protein</fullName>
    </submittedName>
</protein>
<comment type="caution">
    <text evidence="1">The sequence shown here is derived from an EMBL/GenBank/DDBJ whole genome shotgun (WGS) entry which is preliminary data.</text>
</comment>
<evidence type="ECO:0000313" key="2">
    <source>
        <dbReference type="Proteomes" id="UP000305906"/>
    </source>
</evidence>
<sequence>MASLKPLPSEAPEVRRSAVLSSCGRYRYLLVREWGDTGPTAVFALLNPSKADATRDDPTTRRCIKYAQNWGCSALLIVNLYAWRATQPHDLATADDPIGPENNTYIRAATAVAEHTGGPLVAGWGTHARPDRVTDVIALPGMHRLSTLALTQAGHPHHPIRLSLGLTPHPWEARPSRVPAPEGEQYAVVLSRPGLPEIRFGPYDYLHQADSITTSLRLQRHSTQHVPGTTMTVHPYLPGLDYADPYVPKDPDQLATLMDGEPGGDGTGQNFPDLWARLHAQEGYEGAVRIWKRACNAYDALHCSAEAG</sequence>
<name>A0A5R9FUP0_9ACTN</name>
<accession>A0A5R9FUP0</accession>
<gene>
    <name evidence="1" type="ORF">FE633_13290</name>
</gene>
<reference evidence="1 2" key="1">
    <citation type="submission" date="2019-05" db="EMBL/GenBank/DDBJ databases">
        <title>Streptomyces sp. NEAU-C151, a novel actinomycete isolated from soil.</title>
        <authorList>
            <person name="Han L."/>
            <person name="Jiang H."/>
        </authorList>
    </citation>
    <scope>NUCLEOTIDE SEQUENCE [LARGE SCALE GENOMIC DNA]</scope>
    <source>
        <strain evidence="1 2">NEAU-C151</strain>
    </source>
</reference>
<evidence type="ECO:0000313" key="1">
    <source>
        <dbReference type="EMBL" id="TLS45736.1"/>
    </source>
</evidence>
<dbReference type="RefSeq" id="WP_138045327.1">
    <property type="nucleotide sequence ID" value="NZ_VBZC01000012.1"/>
</dbReference>
<organism evidence="1 2">
    <name type="scientific">Streptomyces montanus</name>
    <dbReference type="NCBI Taxonomy" id="2580423"/>
    <lineage>
        <taxon>Bacteria</taxon>
        <taxon>Bacillati</taxon>
        <taxon>Actinomycetota</taxon>
        <taxon>Actinomycetes</taxon>
        <taxon>Kitasatosporales</taxon>
        <taxon>Streptomycetaceae</taxon>
        <taxon>Streptomyces</taxon>
    </lineage>
</organism>
<proteinExistence type="predicted"/>
<keyword evidence="2" id="KW-1185">Reference proteome</keyword>
<dbReference type="Pfam" id="PF07799">
    <property type="entry name" value="DUF1643"/>
    <property type="match status" value="1"/>
</dbReference>
<dbReference type="AlphaFoldDB" id="A0A5R9FUP0"/>